<proteinExistence type="predicted"/>
<dbReference type="Proteomes" id="UP001472677">
    <property type="component" value="Unassembled WGS sequence"/>
</dbReference>
<name>A0ABR2GGQ5_9ROSI</name>
<organism evidence="1 2">
    <name type="scientific">Hibiscus sabdariffa</name>
    <name type="common">roselle</name>
    <dbReference type="NCBI Taxonomy" id="183260"/>
    <lineage>
        <taxon>Eukaryota</taxon>
        <taxon>Viridiplantae</taxon>
        <taxon>Streptophyta</taxon>
        <taxon>Embryophyta</taxon>
        <taxon>Tracheophyta</taxon>
        <taxon>Spermatophyta</taxon>
        <taxon>Magnoliopsida</taxon>
        <taxon>eudicotyledons</taxon>
        <taxon>Gunneridae</taxon>
        <taxon>Pentapetalae</taxon>
        <taxon>rosids</taxon>
        <taxon>malvids</taxon>
        <taxon>Malvales</taxon>
        <taxon>Malvaceae</taxon>
        <taxon>Malvoideae</taxon>
        <taxon>Hibiscus</taxon>
    </lineage>
</organism>
<protein>
    <submittedName>
        <fullName evidence="1">Uncharacterized protein</fullName>
    </submittedName>
</protein>
<dbReference type="EMBL" id="JBBPBM010000001">
    <property type="protein sequence ID" value="KAK8602094.1"/>
    <property type="molecule type" value="Genomic_DNA"/>
</dbReference>
<evidence type="ECO:0000313" key="1">
    <source>
        <dbReference type="EMBL" id="KAK8602094.1"/>
    </source>
</evidence>
<evidence type="ECO:0000313" key="2">
    <source>
        <dbReference type="Proteomes" id="UP001472677"/>
    </source>
</evidence>
<sequence length="130" mass="15164">MARRVYELEQNRLHGFGIGMMLWVHLKDPGCDVGEHMHVRGSDLEFDDEAVGNIGNGGKCWFRFLFVSRMMRMGSFYSFEKLWIGQVKTHLVLQFPWKWKFDGDIEFEHGQVKVNCDRLAVAVVVNSRCH</sequence>
<accession>A0ABR2GGQ5</accession>
<keyword evidence="2" id="KW-1185">Reference proteome</keyword>
<gene>
    <name evidence="1" type="ORF">V6N12_051912</name>
</gene>
<comment type="caution">
    <text evidence="1">The sequence shown here is derived from an EMBL/GenBank/DDBJ whole genome shotgun (WGS) entry which is preliminary data.</text>
</comment>
<reference evidence="1 2" key="1">
    <citation type="journal article" date="2024" name="G3 (Bethesda)">
        <title>Genome assembly of Hibiscus sabdariffa L. provides insights into metabolisms of medicinal natural products.</title>
        <authorList>
            <person name="Kim T."/>
        </authorList>
    </citation>
    <scope>NUCLEOTIDE SEQUENCE [LARGE SCALE GENOMIC DNA]</scope>
    <source>
        <strain evidence="1">TK-2024</strain>
        <tissue evidence="1">Old leaves</tissue>
    </source>
</reference>